<evidence type="ECO:0000313" key="2">
    <source>
        <dbReference type="Proteomes" id="UP001148629"/>
    </source>
</evidence>
<organism evidence="1 2">
    <name type="scientific">Fusarium decemcellulare</name>
    <dbReference type="NCBI Taxonomy" id="57161"/>
    <lineage>
        <taxon>Eukaryota</taxon>
        <taxon>Fungi</taxon>
        <taxon>Dikarya</taxon>
        <taxon>Ascomycota</taxon>
        <taxon>Pezizomycotina</taxon>
        <taxon>Sordariomycetes</taxon>
        <taxon>Hypocreomycetidae</taxon>
        <taxon>Hypocreales</taxon>
        <taxon>Nectriaceae</taxon>
        <taxon>Fusarium</taxon>
        <taxon>Fusarium decemcellulare species complex</taxon>
    </lineage>
</organism>
<keyword evidence="2" id="KW-1185">Reference proteome</keyword>
<comment type="caution">
    <text evidence="1">The sequence shown here is derived from an EMBL/GenBank/DDBJ whole genome shotgun (WGS) entry which is preliminary data.</text>
</comment>
<protein>
    <submittedName>
        <fullName evidence="1">Uncharacterized protein</fullName>
    </submittedName>
</protein>
<sequence>MPPQAEGSNASTARIGKERRERNREAQQQFRKRKQINDDARLQRLKRLEGVIEKMSTVMVDFTDRLLREDVIQQHPGLITSVQGVITDILALANEAGDPEDGPGTRRTRGITHQGEDGAPAVSEVRLSGPSSDPAVTLDSAMPALVQQEDVFDHSPFKDIFSTQNPSVEHSVGSLDVAAPLLYSRASHLLSAIPQTLGPILWNTSKPLPPNSFSYRLTYSCFSLGNLVLSKSVQSPIPLSEENRMFGSTLRYRQRDEMILRMRWLLGPGTYELRQLAELPWGGRWWDQEFSGSDLASYATATTSIDSSAPQFLSVIGVEKQLVALGRFVKSLHTFHDQSLIHSQSG</sequence>
<accession>A0ACC1SV07</accession>
<dbReference type="EMBL" id="JANRMS010000096">
    <property type="protein sequence ID" value="KAJ3546923.1"/>
    <property type="molecule type" value="Genomic_DNA"/>
</dbReference>
<reference evidence="1" key="1">
    <citation type="submission" date="2022-08" db="EMBL/GenBank/DDBJ databases">
        <title>Genome Sequence of Fusarium decemcellulare.</title>
        <authorList>
            <person name="Buettner E."/>
        </authorList>
    </citation>
    <scope>NUCLEOTIDE SEQUENCE</scope>
    <source>
        <strain evidence="1">Babe19</strain>
    </source>
</reference>
<evidence type="ECO:0000313" key="1">
    <source>
        <dbReference type="EMBL" id="KAJ3546923.1"/>
    </source>
</evidence>
<proteinExistence type="predicted"/>
<gene>
    <name evidence="1" type="ORF">NM208_g1772</name>
</gene>
<name>A0ACC1SV07_9HYPO</name>
<dbReference type="Proteomes" id="UP001148629">
    <property type="component" value="Unassembled WGS sequence"/>
</dbReference>